<feature type="transmembrane region" description="Helical" evidence="1">
    <location>
        <begin position="9"/>
        <end position="28"/>
    </location>
</feature>
<comment type="caution">
    <text evidence="2">The sequence shown here is derived from an EMBL/GenBank/DDBJ whole genome shotgun (WGS) entry which is preliminary data.</text>
</comment>
<name>E6PYI3_9ZZZZ</name>
<protein>
    <submittedName>
        <fullName evidence="2">Uncharacterized protein</fullName>
    </submittedName>
</protein>
<organism evidence="2">
    <name type="scientific">mine drainage metagenome</name>
    <dbReference type="NCBI Taxonomy" id="410659"/>
    <lineage>
        <taxon>unclassified sequences</taxon>
        <taxon>metagenomes</taxon>
        <taxon>ecological metagenomes</taxon>
    </lineage>
</organism>
<reference evidence="2" key="1">
    <citation type="submission" date="2009-10" db="EMBL/GenBank/DDBJ databases">
        <title>Diversity of trophic interactions inside an arsenic-rich microbial ecosystem.</title>
        <authorList>
            <person name="Bertin P.N."/>
            <person name="Heinrich-Salmeron A."/>
            <person name="Pelletier E."/>
            <person name="Goulhen-Chollet F."/>
            <person name="Arsene-Ploetze F."/>
            <person name="Gallien S."/>
            <person name="Calteau A."/>
            <person name="Vallenet D."/>
            <person name="Casiot C."/>
            <person name="Chane-Woon-Ming B."/>
            <person name="Giloteaux L."/>
            <person name="Barakat M."/>
            <person name="Bonnefoy V."/>
            <person name="Bruneel O."/>
            <person name="Chandler M."/>
            <person name="Cleiss J."/>
            <person name="Duran R."/>
            <person name="Elbaz-Poulichet F."/>
            <person name="Fonknechten N."/>
            <person name="Lauga B."/>
            <person name="Mornico D."/>
            <person name="Ortet P."/>
            <person name="Schaeffer C."/>
            <person name="Siguier P."/>
            <person name="Alexander Thil Smith A."/>
            <person name="Van Dorsselaer A."/>
            <person name="Weissenbach J."/>
            <person name="Medigue C."/>
            <person name="Le Paslier D."/>
        </authorList>
    </citation>
    <scope>NUCLEOTIDE SEQUENCE</scope>
</reference>
<evidence type="ECO:0000313" key="2">
    <source>
        <dbReference type="EMBL" id="CBH99992.1"/>
    </source>
</evidence>
<sequence>MFQLSGKRFVAAIVFALVLVSAGVFLLIRHGSNLTSITVQGVVLRQDNDVRKQLPVDHAMVAITAGDTKSVAYSDASGYFKVNMRTVAWPGRILNLAFQQSDYEPLNMRVSVGFRSSRYRIYIARMTQRATPSIPANGKPSSLVSNLRIRYVVNAKSEDNIGSIVRTFQAVNQGNVACNGQSLCSPDGRWKAANGAISLDAGKGNEFRNIRVACIAGPCPFTKIDASGYVNGGRNISATVLDWSDTATFLIEAEVYHSAINSNVHHLFPVFFGSTLNFSLPSTEEGVSIEAKIDGTPMVFPLGPDLYLSWATCATRETEDAEKSTVYRCELKPGYHF</sequence>
<evidence type="ECO:0000256" key="1">
    <source>
        <dbReference type="SAM" id="Phobius"/>
    </source>
</evidence>
<keyword evidence="1" id="KW-1133">Transmembrane helix</keyword>
<keyword evidence="1" id="KW-0812">Transmembrane</keyword>
<proteinExistence type="predicted"/>
<accession>E6PYI3</accession>
<keyword evidence="1" id="KW-0472">Membrane</keyword>
<gene>
    <name evidence="2" type="ORF">CARN3_0969</name>
</gene>
<dbReference type="AlphaFoldDB" id="E6PYI3"/>
<dbReference type="EMBL" id="CABN01000081">
    <property type="protein sequence ID" value="CBH99992.1"/>
    <property type="molecule type" value="Genomic_DNA"/>
</dbReference>